<keyword evidence="1" id="KW-1133">Transmembrane helix</keyword>
<proteinExistence type="predicted"/>
<dbReference type="AlphaFoldDB" id="A0A2Y9AIU2"/>
<gene>
    <name evidence="2" type="ORF">BCF38_103162</name>
    <name evidence="3" type="ORF">SAMN05421539_103162</name>
</gene>
<evidence type="ECO:0000313" key="3">
    <source>
        <dbReference type="EMBL" id="SSA44394.1"/>
    </source>
</evidence>
<dbReference type="NCBIfam" id="NF038216">
    <property type="entry name" value="ABZJ_00895_fam"/>
    <property type="match status" value="1"/>
</dbReference>
<sequence>MIDETPPDGAPGGALPFLGRYTVVLVATVMALTLLGWVLHRVGVALPPGAAAILPPIAGALHVGQHWGRTRGQAPDGRTAWRWALVAGLLYAVLLIVLALPLLGAIAPEFLPVLVMLLGGTTLIAILINRFLLSMGARSGVAQTKGR</sequence>
<reference evidence="2 4" key="2">
    <citation type="submission" date="2018-03" db="EMBL/GenBank/DDBJ databases">
        <title>Genomic Encyclopedia of Archaeal and Bacterial Type Strains, Phase II (KMG-II): from individual species to whole genera.</title>
        <authorList>
            <person name="Goeker M."/>
        </authorList>
    </citation>
    <scope>NUCLEOTIDE SEQUENCE [LARGE SCALE GENOMIC DNA]</scope>
    <source>
        <strain evidence="2 4">DSM 25227</strain>
    </source>
</reference>
<feature type="transmembrane region" description="Helical" evidence="1">
    <location>
        <begin position="110"/>
        <end position="128"/>
    </location>
</feature>
<dbReference type="EMBL" id="UETC01000003">
    <property type="protein sequence ID" value="SSA44394.1"/>
    <property type="molecule type" value="Genomic_DNA"/>
</dbReference>
<keyword evidence="4" id="KW-1185">Reference proteome</keyword>
<dbReference type="InterPro" id="IPR047730">
    <property type="entry name" value="ABZJ_00895-like"/>
</dbReference>
<reference evidence="3 5" key="1">
    <citation type="submission" date="2016-10" db="EMBL/GenBank/DDBJ databases">
        <authorList>
            <person name="Cai Z."/>
        </authorList>
    </citation>
    <scope>NUCLEOTIDE SEQUENCE [LARGE SCALE GENOMIC DNA]</scope>
    <source>
        <strain evidence="3 5">DSM 25227</strain>
    </source>
</reference>
<keyword evidence="1" id="KW-0472">Membrane</keyword>
<evidence type="ECO:0000313" key="4">
    <source>
        <dbReference type="Proteomes" id="UP000245839"/>
    </source>
</evidence>
<dbReference type="RefSeq" id="WP_109563938.1">
    <property type="nucleotide sequence ID" value="NZ_QGDJ01000003.1"/>
</dbReference>
<protein>
    <submittedName>
        <fullName evidence="3">Uncharacterized protein</fullName>
    </submittedName>
</protein>
<dbReference type="Proteomes" id="UP000245839">
    <property type="component" value="Unassembled WGS sequence"/>
</dbReference>
<dbReference type="Proteomes" id="UP000251571">
    <property type="component" value="Unassembled WGS sequence"/>
</dbReference>
<evidence type="ECO:0000313" key="5">
    <source>
        <dbReference type="Proteomes" id="UP000251571"/>
    </source>
</evidence>
<feature type="transmembrane region" description="Helical" evidence="1">
    <location>
        <begin position="83"/>
        <end position="104"/>
    </location>
</feature>
<feature type="transmembrane region" description="Helical" evidence="1">
    <location>
        <begin position="21"/>
        <end position="39"/>
    </location>
</feature>
<dbReference type="EMBL" id="QGDJ01000003">
    <property type="protein sequence ID" value="PWJ20346.1"/>
    <property type="molecule type" value="Genomic_DNA"/>
</dbReference>
<name>A0A2Y9AIU2_9RHOB</name>
<evidence type="ECO:0000313" key="2">
    <source>
        <dbReference type="EMBL" id="PWJ20346.1"/>
    </source>
</evidence>
<keyword evidence="1" id="KW-0812">Transmembrane</keyword>
<organism evidence="3 5">
    <name type="scientific">Jannaschia seohaensis</name>
    <dbReference type="NCBI Taxonomy" id="475081"/>
    <lineage>
        <taxon>Bacteria</taxon>
        <taxon>Pseudomonadati</taxon>
        <taxon>Pseudomonadota</taxon>
        <taxon>Alphaproteobacteria</taxon>
        <taxon>Rhodobacterales</taxon>
        <taxon>Roseobacteraceae</taxon>
        <taxon>Jannaschia</taxon>
    </lineage>
</organism>
<accession>A0A2Y9AIU2</accession>
<evidence type="ECO:0000256" key="1">
    <source>
        <dbReference type="SAM" id="Phobius"/>
    </source>
</evidence>
<feature type="transmembrane region" description="Helical" evidence="1">
    <location>
        <begin position="45"/>
        <end position="63"/>
    </location>
</feature>